<evidence type="ECO:0000259" key="5">
    <source>
        <dbReference type="PROSITE" id="PS50984"/>
    </source>
</evidence>
<evidence type="ECO:0000313" key="7">
    <source>
        <dbReference type="Proteomes" id="UP000199114"/>
    </source>
</evidence>
<dbReference type="PANTHER" id="PTHR13326:SF21">
    <property type="entry name" value="PSEUDOURIDYLATE SYNTHASE PUS7L"/>
    <property type="match status" value="1"/>
</dbReference>
<name>A0A1H9GM49_9EURY</name>
<dbReference type="AlphaFoldDB" id="A0A1H9GM49"/>
<accession>A0A1H9GM49</accession>
<feature type="active site" description="Nucleophile" evidence="4">
    <location>
        <position position="93"/>
    </location>
</feature>
<evidence type="ECO:0000313" key="6">
    <source>
        <dbReference type="EMBL" id="SEQ51119.1"/>
    </source>
</evidence>
<evidence type="ECO:0000256" key="1">
    <source>
        <dbReference type="ARBA" id="ARBA00007953"/>
    </source>
</evidence>
<sequence>MRPAHPTEQAVGMEHYVSETDGVGGRLREDDDHFRVRELERFDTEPIDAPTDAYPHLVVRATLRGWDTNDFASRLSDALGCSRERVNWAGTKDKYAVTTQLFSVYGADPADLPEIDGVEIEVVGRAGRSLEFGDLAGNAFELVVSDPERPENAVAITDELRAFGGLEDGESTVSIGVPNFFGQQRFGSRRPVTHEVGLAIARGDWEGAVMAYLGNPTDAEPESTQEARAFVEETRDWQAALERVPNRLRYERSMIHALAERDGDPGPEAFRAALERVPSNLQRLFVHAAQSYAFNLMLSERLERGLPFDRPVAGDVVCFSDTDAPAGLELPDTDRLQRVDERRLDSVTRHCERGRAFVTAPLVGTETELADGEQGEIERDVLDDLGLSPADFDLPGEFGSTGTRRAMLLRTDLRLEAEPLSLAFALPKGSYATVVCREYLKVDPVALG</sequence>
<dbReference type="InterPro" id="IPR020103">
    <property type="entry name" value="PsdUridine_synth_cat_dom_sf"/>
</dbReference>
<dbReference type="SUPFAM" id="SSF55120">
    <property type="entry name" value="Pseudouridine synthase"/>
    <property type="match status" value="1"/>
</dbReference>
<dbReference type="InterPro" id="IPR020119">
    <property type="entry name" value="PsdUridine_synth_TruD_CS"/>
</dbReference>
<dbReference type="NCBIfam" id="NF002158">
    <property type="entry name" value="PRK00984.2-3"/>
    <property type="match status" value="1"/>
</dbReference>
<gene>
    <name evidence="4" type="primary">truD</name>
    <name evidence="6" type="ORF">SAMN04489841_1929</name>
</gene>
<dbReference type="HAMAP" id="MF_01082">
    <property type="entry name" value="TruD"/>
    <property type="match status" value="1"/>
</dbReference>
<dbReference type="OrthoDB" id="1798at2157"/>
<organism evidence="6 7">
    <name type="scientific">Natrinema salaciae</name>
    <dbReference type="NCBI Taxonomy" id="1186196"/>
    <lineage>
        <taxon>Archaea</taxon>
        <taxon>Methanobacteriati</taxon>
        <taxon>Methanobacteriota</taxon>
        <taxon>Stenosarchaea group</taxon>
        <taxon>Halobacteria</taxon>
        <taxon>Halobacteriales</taxon>
        <taxon>Natrialbaceae</taxon>
        <taxon>Natrinema</taxon>
    </lineage>
</organism>
<dbReference type="Gene3D" id="1.10.1510.30">
    <property type="match status" value="1"/>
</dbReference>
<protein>
    <recommendedName>
        <fullName evidence="4">Probable tRNA pseudouridine synthase D</fullName>
        <ecNumber evidence="4">5.4.99.27</ecNumber>
    </recommendedName>
    <alternativeName>
        <fullName evidence="4">tRNA pseudouridine(13) synthase</fullName>
    </alternativeName>
    <alternativeName>
        <fullName evidence="4">tRNA pseudouridylate synthase D</fullName>
    </alternativeName>
    <alternativeName>
        <fullName evidence="4">tRNA-uridine isomerase D</fullName>
    </alternativeName>
</protein>
<reference evidence="7" key="1">
    <citation type="submission" date="2016-10" db="EMBL/GenBank/DDBJ databases">
        <authorList>
            <person name="Varghese N."/>
            <person name="Submissions S."/>
        </authorList>
    </citation>
    <scope>NUCLEOTIDE SEQUENCE [LARGE SCALE GENOMIC DNA]</scope>
    <source>
        <strain evidence="7">DSM 25055</strain>
    </source>
</reference>
<dbReference type="PANTHER" id="PTHR13326">
    <property type="entry name" value="TRNA PSEUDOURIDINE SYNTHASE D"/>
    <property type="match status" value="1"/>
</dbReference>
<keyword evidence="2 4" id="KW-0819">tRNA processing</keyword>
<dbReference type="InterPro" id="IPR001656">
    <property type="entry name" value="PsdUridine_synth_TruD"/>
</dbReference>
<dbReference type="PIRSF" id="PIRSF037016">
    <property type="entry name" value="Pseudouridin_synth_euk_prd"/>
    <property type="match status" value="1"/>
</dbReference>
<comment type="function">
    <text evidence="4">Could be responsible for synthesis of pseudouridine from uracil-13 in transfer RNAs.</text>
</comment>
<dbReference type="InterPro" id="IPR042214">
    <property type="entry name" value="TruD_catalytic"/>
</dbReference>
<keyword evidence="7" id="KW-1185">Reference proteome</keyword>
<keyword evidence="3 4" id="KW-0413">Isomerase</keyword>
<proteinExistence type="inferred from homology"/>
<dbReference type="EC" id="5.4.99.27" evidence="4"/>
<comment type="catalytic activity">
    <reaction evidence="4">
        <text>uridine(13) in tRNA = pseudouridine(13) in tRNA</text>
        <dbReference type="Rhea" id="RHEA:42540"/>
        <dbReference type="Rhea" id="RHEA-COMP:10105"/>
        <dbReference type="Rhea" id="RHEA-COMP:10106"/>
        <dbReference type="ChEBI" id="CHEBI:65314"/>
        <dbReference type="ChEBI" id="CHEBI:65315"/>
        <dbReference type="EC" id="5.4.99.27"/>
    </reaction>
</comment>
<dbReference type="PROSITE" id="PS01268">
    <property type="entry name" value="UPF0024"/>
    <property type="match status" value="1"/>
</dbReference>
<feature type="domain" description="TRUD" evidence="5">
    <location>
        <begin position="176"/>
        <end position="409"/>
    </location>
</feature>
<dbReference type="Pfam" id="PF01142">
    <property type="entry name" value="TruD"/>
    <property type="match status" value="1"/>
</dbReference>
<dbReference type="NCBIfam" id="TIGR00094">
    <property type="entry name" value="tRNA_TruD_broad"/>
    <property type="match status" value="1"/>
</dbReference>
<dbReference type="PROSITE" id="PS50984">
    <property type="entry name" value="TRUD"/>
    <property type="match status" value="1"/>
</dbReference>
<dbReference type="STRING" id="1186196.SAMN04489841_1929"/>
<evidence type="ECO:0000256" key="4">
    <source>
        <dbReference type="HAMAP-Rule" id="MF_01082"/>
    </source>
</evidence>
<dbReference type="GO" id="GO:0031119">
    <property type="term" value="P:tRNA pseudouridine synthesis"/>
    <property type="evidence" value="ECO:0007669"/>
    <property type="project" value="UniProtKB-UniRule"/>
</dbReference>
<dbReference type="EMBL" id="FOFD01000002">
    <property type="protein sequence ID" value="SEQ51119.1"/>
    <property type="molecule type" value="Genomic_DNA"/>
</dbReference>
<dbReference type="RefSeq" id="WP_090616881.1">
    <property type="nucleotide sequence ID" value="NZ_FOFD01000002.1"/>
</dbReference>
<evidence type="ECO:0000256" key="2">
    <source>
        <dbReference type="ARBA" id="ARBA00022694"/>
    </source>
</evidence>
<dbReference type="Gene3D" id="3.30.70.3160">
    <property type="match status" value="1"/>
</dbReference>
<evidence type="ECO:0000256" key="3">
    <source>
        <dbReference type="ARBA" id="ARBA00023235"/>
    </source>
</evidence>
<dbReference type="InterPro" id="IPR011760">
    <property type="entry name" value="PsdUridine_synth_TruD_insert"/>
</dbReference>
<dbReference type="GO" id="GO:0003723">
    <property type="term" value="F:RNA binding"/>
    <property type="evidence" value="ECO:0007669"/>
    <property type="project" value="InterPro"/>
</dbReference>
<dbReference type="Proteomes" id="UP000199114">
    <property type="component" value="Unassembled WGS sequence"/>
</dbReference>
<dbReference type="Gene3D" id="3.30.2350.20">
    <property type="entry name" value="TruD, catalytic domain"/>
    <property type="match status" value="1"/>
</dbReference>
<dbReference type="GO" id="GO:0160150">
    <property type="term" value="F:tRNA pseudouridine(13) synthase activity"/>
    <property type="evidence" value="ECO:0007669"/>
    <property type="project" value="UniProtKB-EC"/>
</dbReference>
<comment type="similarity">
    <text evidence="1 4">Belongs to the pseudouridine synthase TruD family.</text>
</comment>